<organism evidence="2 3">
    <name type="scientific">Phaseolus vulgaris</name>
    <name type="common">Kidney bean</name>
    <name type="synonym">French bean</name>
    <dbReference type="NCBI Taxonomy" id="3885"/>
    <lineage>
        <taxon>Eukaryota</taxon>
        <taxon>Viridiplantae</taxon>
        <taxon>Streptophyta</taxon>
        <taxon>Embryophyta</taxon>
        <taxon>Tracheophyta</taxon>
        <taxon>Spermatophyta</taxon>
        <taxon>Magnoliopsida</taxon>
        <taxon>eudicotyledons</taxon>
        <taxon>Gunneridae</taxon>
        <taxon>Pentapetalae</taxon>
        <taxon>rosids</taxon>
        <taxon>fabids</taxon>
        <taxon>Fabales</taxon>
        <taxon>Fabaceae</taxon>
        <taxon>Papilionoideae</taxon>
        <taxon>50 kb inversion clade</taxon>
        <taxon>NPAAA clade</taxon>
        <taxon>indigoferoid/millettioid clade</taxon>
        <taxon>Phaseoleae</taxon>
        <taxon>Phaseolus</taxon>
    </lineage>
</organism>
<protein>
    <recommendedName>
        <fullName evidence="4">DUF4219 domain-containing protein</fullName>
    </recommendedName>
</protein>
<feature type="region of interest" description="Disordered" evidence="1">
    <location>
        <begin position="204"/>
        <end position="226"/>
    </location>
</feature>
<dbReference type="EMBL" id="CM002291">
    <property type="protein sequence ID" value="ESW23578.1"/>
    <property type="molecule type" value="Genomic_DNA"/>
</dbReference>
<dbReference type="PANTHER" id="PTHR34676:SF27">
    <property type="entry name" value="ASPARTYL-TRNA SYNTHETASE"/>
    <property type="match status" value="1"/>
</dbReference>
<evidence type="ECO:0008006" key="4">
    <source>
        <dbReference type="Google" id="ProtNLM"/>
    </source>
</evidence>
<dbReference type="OrthoDB" id="1431294at2759"/>
<dbReference type="Proteomes" id="UP000000226">
    <property type="component" value="Chromosome 4"/>
</dbReference>
<feature type="compositionally biased region" description="Basic and acidic residues" evidence="1">
    <location>
        <begin position="208"/>
        <end position="220"/>
    </location>
</feature>
<name>V7C2I3_PHAVU</name>
<evidence type="ECO:0000313" key="3">
    <source>
        <dbReference type="Proteomes" id="UP000000226"/>
    </source>
</evidence>
<dbReference type="Pfam" id="PF14223">
    <property type="entry name" value="Retrotran_gag_2"/>
    <property type="match status" value="1"/>
</dbReference>
<dbReference type="AlphaFoldDB" id="V7C2I3"/>
<dbReference type="STRING" id="3885.V7C2I3"/>
<sequence length="226" mass="26481">MKQNHLFKRAPLFKGEKYDLWMLKMTSFLEYNVDLLIFVKKSKPRHILLCSLSKEETSKVHAMANTKDIWETITLSYEGSKEVKQNMLTLLKTQHEMFRIEENESIQLMVIRLQTIINNFRSSGTVITMFLEELVDILIIHDKVLQGDDKTTKGKSLTLKAFNKAKKTKSLKVFEENEDTSDDSESNYEDSAFITQKFKKMCKRKRNSTKDKKYTRETKGKHTCFG</sequence>
<keyword evidence="3" id="KW-1185">Reference proteome</keyword>
<accession>V7C2I3</accession>
<evidence type="ECO:0000256" key="1">
    <source>
        <dbReference type="SAM" id="MobiDB-lite"/>
    </source>
</evidence>
<gene>
    <name evidence="2" type="ORF">PHAVU_004G059100g</name>
</gene>
<dbReference type="PANTHER" id="PTHR34676">
    <property type="entry name" value="DUF4219 DOMAIN-CONTAINING PROTEIN-RELATED"/>
    <property type="match status" value="1"/>
</dbReference>
<evidence type="ECO:0000313" key="2">
    <source>
        <dbReference type="EMBL" id="ESW23578.1"/>
    </source>
</evidence>
<proteinExistence type="predicted"/>
<dbReference type="OMA" id="DIWETIT"/>
<reference evidence="3" key="1">
    <citation type="journal article" date="2014" name="Nat. Genet.">
        <title>A reference genome for common bean and genome-wide analysis of dual domestications.</title>
        <authorList>
            <person name="Schmutz J."/>
            <person name="McClean P.E."/>
            <person name="Mamidi S."/>
            <person name="Wu G.A."/>
            <person name="Cannon S.B."/>
            <person name="Grimwood J."/>
            <person name="Jenkins J."/>
            <person name="Shu S."/>
            <person name="Song Q."/>
            <person name="Chavarro C."/>
            <person name="Torres-Torres M."/>
            <person name="Geffroy V."/>
            <person name="Moghaddam S.M."/>
            <person name="Gao D."/>
            <person name="Abernathy B."/>
            <person name="Barry K."/>
            <person name="Blair M."/>
            <person name="Brick M.A."/>
            <person name="Chovatia M."/>
            <person name="Gepts P."/>
            <person name="Goodstein D.M."/>
            <person name="Gonzales M."/>
            <person name="Hellsten U."/>
            <person name="Hyten D.L."/>
            <person name="Jia G."/>
            <person name="Kelly J.D."/>
            <person name="Kudrna D."/>
            <person name="Lee R."/>
            <person name="Richard M.M."/>
            <person name="Miklas P.N."/>
            <person name="Osorno J.M."/>
            <person name="Rodrigues J."/>
            <person name="Thareau V."/>
            <person name="Urrea C.A."/>
            <person name="Wang M."/>
            <person name="Yu Y."/>
            <person name="Zhang M."/>
            <person name="Wing R.A."/>
            <person name="Cregan P.B."/>
            <person name="Rokhsar D.S."/>
            <person name="Jackson S.A."/>
        </authorList>
    </citation>
    <scope>NUCLEOTIDE SEQUENCE [LARGE SCALE GENOMIC DNA]</scope>
    <source>
        <strain evidence="3">cv. G19833</strain>
    </source>
</reference>
<dbReference type="Gramene" id="ESW23578">
    <property type="protein sequence ID" value="ESW23578"/>
    <property type="gene ID" value="PHAVU_004G059100g"/>
</dbReference>